<dbReference type="AlphaFoldDB" id="A0A1P8UKT9"/>
<dbReference type="Gene3D" id="3.10.20.30">
    <property type="match status" value="1"/>
</dbReference>
<gene>
    <name evidence="10" type="ORF">BW247_00320</name>
</gene>
<dbReference type="SUPFAM" id="SSF55021">
    <property type="entry name" value="ACT-like"/>
    <property type="match status" value="1"/>
</dbReference>
<dbReference type="InterPro" id="IPR012676">
    <property type="entry name" value="TGS-like"/>
</dbReference>
<evidence type="ECO:0000256" key="4">
    <source>
        <dbReference type="ARBA" id="ARBA00047968"/>
    </source>
</evidence>
<dbReference type="Pfam" id="PF13328">
    <property type="entry name" value="HD_4"/>
    <property type="match status" value="1"/>
</dbReference>
<feature type="region of interest" description="Disordered" evidence="6">
    <location>
        <begin position="1"/>
        <end position="20"/>
    </location>
</feature>
<name>A0A1P8UKT9_9GAMM</name>
<dbReference type="Pfam" id="PF02824">
    <property type="entry name" value="TGS"/>
    <property type="match status" value="1"/>
</dbReference>
<dbReference type="InterPro" id="IPR045865">
    <property type="entry name" value="ACT-like_dom_sf"/>
</dbReference>
<feature type="domain" description="TGS" evidence="9">
    <location>
        <begin position="411"/>
        <end position="472"/>
    </location>
</feature>
<dbReference type="GO" id="GO:0008728">
    <property type="term" value="F:GTP diphosphokinase activity"/>
    <property type="evidence" value="ECO:0007669"/>
    <property type="project" value="TreeGrafter"/>
</dbReference>
<keyword evidence="1" id="KW-0378">Hydrolase</keyword>
<dbReference type="GO" id="GO:0015949">
    <property type="term" value="P:nucleobase-containing small molecule interconversion"/>
    <property type="evidence" value="ECO:0007669"/>
    <property type="project" value="UniProtKB-ARBA"/>
</dbReference>
<dbReference type="Pfam" id="PF13291">
    <property type="entry name" value="ACT_4"/>
    <property type="match status" value="1"/>
</dbReference>
<dbReference type="GO" id="GO:0042594">
    <property type="term" value="P:response to starvation"/>
    <property type="evidence" value="ECO:0007669"/>
    <property type="project" value="TreeGrafter"/>
</dbReference>
<dbReference type="Pfam" id="PF04607">
    <property type="entry name" value="RelA_SpoT"/>
    <property type="match status" value="1"/>
</dbReference>
<organism evidence="10 11">
    <name type="scientific">Acidihalobacter ferrooxydans</name>
    <dbReference type="NCBI Taxonomy" id="1765967"/>
    <lineage>
        <taxon>Bacteria</taxon>
        <taxon>Pseudomonadati</taxon>
        <taxon>Pseudomonadota</taxon>
        <taxon>Gammaproteobacteria</taxon>
        <taxon>Chromatiales</taxon>
        <taxon>Ectothiorhodospiraceae</taxon>
        <taxon>Acidihalobacter</taxon>
    </lineage>
</organism>
<dbReference type="STRING" id="1765967.BW247_00320"/>
<dbReference type="EMBL" id="CP019434">
    <property type="protein sequence ID" value="APZ44443.1"/>
    <property type="molecule type" value="Genomic_DNA"/>
</dbReference>
<evidence type="ECO:0000313" key="11">
    <source>
        <dbReference type="Proteomes" id="UP000243807"/>
    </source>
</evidence>
<evidence type="ECO:0000256" key="5">
    <source>
        <dbReference type="RuleBase" id="RU003847"/>
    </source>
</evidence>
<proteinExistence type="inferred from homology"/>
<comment type="pathway">
    <text evidence="2">Purine metabolism; ppGpp biosynthesis; ppGpp from GDP: step 1/1.</text>
</comment>
<comment type="catalytic activity">
    <reaction evidence="4">
        <text>guanosine 3',5'-bis(diphosphate) + H2O = GDP + diphosphate + H(+)</text>
        <dbReference type="Rhea" id="RHEA:14253"/>
        <dbReference type="ChEBI" id="CHEBI:15377"/>
        <dbReference type="ChEBI" id="CHEBI:15378"/>
        <dbReference type="ChEBI" id="CHEBI:33019"/>
        <dbReference type="ChEBI" id="CHEBI:58189"/>
        <dbReference type="ChEBI" id="CHEBI:77828"/>
        <dbReference type="EC" id="3.1.7.2"/>
    </reaction>
</comment>
<evidence type="ECO:0000256" key="1">
    <source>
        <dbReference type="ARBA" id="ARBA00022801"/>
    </source>
</evidence>
<evidence type="ECO:0000259" key="8">
    <source>
        <dbReference type="PROSITE" id="PS51831"/>
    </source>
</evidence>
<feature type="domain" description="ACT" evidence="7">
    <location>
        <begin position="658"/>
        <end position="732"/>
    </location>
</feature>
<dbReference type="CDD" id="cd01668">
    <property type="entry name" value="TGS_RSH"/>
    <property type="match status" value="1"/>
</dbReference>
<dbReference type="SUPFAM" id="SSF109604">
    <property type="entry name" value="HD-domain/PDEase-like"/>
    <property type="match status" value="1"/>
</dbReference>
<dbReference type="GO" id="GO:0005886">
    <property type="term" value="C:plasma membrane"/>
    <property type="evidence" value="ECO:0007669"/>
    <property type="project" value="TreeGrafter"/>
</dbReference>
<dbReference type="InterPro" id="IPR004095">
    <property type="entry name" value="TGS"/>
</dbReference>
<dbReference type="InterPro" id="IPR003607">
    <property type="entry name" value="HD/PDEase_dom"/>
</dbReference>
<dbReference type="UniPathway" id="UPA00908">
    <property type="reaction ID" value="UER00886"/>
</dbReference>
<evidence type="ECO:0000256" key="3">
    <source>
        <dbReference type="ARBA" id="ARBA00024387"/>
    </source>
</evidence>
<comment type="function">
    <text evidence="5">In eubacteria ppGpp (guanosine 3'-diphosphate 5'-diphosphate) is a mediator of the stringent response that coordinates a variety of cellular activities in response to changes in nutritional abundance.</text>
</comment>
<dbReference type="GO" id="GO:0015970">
    <property type="term" value="P:guanosine tetraphosphate biosynthetic process"/>
    <property type="evidence" value="ECO:0007669"/>
    <property type="project" value="UniProtKB-UniPathway"/>
</dbReference>
<evidence type="ECO:0000259" key="7">
    <source>
        <dbReference type="PROSITE" id="PS51671"/>
    </source>
</evidence>
<dbReference type="RefSeq" id="WP_076838170.1">
    <property type="nucleotide sequence ID" value="NZ_CP019434.1"/>
</dbReference>
<reference evidence="10 11" key="1">
    <citation type="submission" date="2017-01" db="EMBL/GenBank/DDBJ databases">
        <title>Draft sequence of Acidihalobacter ferrooxidans strain DSM 14175 (strain V8).</title>
        <authorList>
            <person name="Khaleque H.N."/>
            <person name="Ramsay J.P."/>
            <person name="Murphy R.J.T."/>
            <person name="Kaksonen A.H."/>
            <person name="Boxall N.J."/>
            <person name="Watkin E.L.J."/>
        </authorList>
    </citation>
    <scope>NUCLEOTIDE SEQUENCE [LARGE SCALE GENOMIC DNA]</scope>
    <source>
        <strain evidence="10 11">V8</strain>
    </source>
</reference>
<dbReference type="CDD" id="cd04876">
    <property type="entry name" value="ACT_RelA-SpoT"/>
    <property type="match status" value="1"/>
</dbReference>
<dbReference type="PANTHER" id="PTHR21262">
    <property type="entry name" value="GUANOSINE-3',5'-BIS DIPHOSPHATE 3'-PYROPHOSPHOHYDROLASE"/>
    <property type="match status" value="1"/>
</dbReference>
<dbReference type="CDD" id="cd05399">
    <property type="entry name" value="NT_Rel-Spo_like"/>
    <property type="match status" value="1"/>
</dbReference>
<accession>A0A1P8UKT9</accession>
<feature type="domain" description="HD" evidence="8">
    <location>
        <begin position="68"/>
        <end position="167"/>
    </location>
</feature>
<dbReference type="InterPro" id="IPR043519">
    <property type="entry name" value="NT_sf"/>
</dbReference>
<dbReference type="InterPro" id="IPR004811">
    <property type="entry name" value="RelA/Spo_fam"/>
</dbReference>
<dbReference type="SUPFAM" id="SSF81271">
    <property type="entry name" value="TGS-like"/>
    <property type="match status" value="1"/>
</dbReference>
<dbReference type="InterPro" id="IPR007685">
    <property type="entry name" value="RelA_SpoT"/>
</dbReference>
<dbReference type="PANTHER" id="PTHR21262:SF36">
    <property type="entry name" value="BIFUNCTIONAL (P)PPGPP SYNTHASE_HYDROLASE SPOT"/>
    <property type="match status" value="1"/>
</dbReference>
<evidence type="ECO:0000313" key="10">
    <source>
        <dbReference type="EMBL" id="APZ44443.1"/>
    </source>
</evidence>
<dbReference type="CDD" id="cd00077">
    <property type="entry name" value="HDc"/>
    <property type="match status" value="1"/>
</dbReference>
<dbReference type="PROSITE" id="PS51880">
    <property type="entry name" value="TGS"/>
    <property type="match status" value="1"/>
</dbReference>
<dbReference type="Gene3D" id="1.10.3210.10">
    <property type="entry name" value="Hypothetical protein af1432"/>
    <property type="match status" value="1"/>
</dbReference>
<keyword evidence="11" id="KW-1185">Reference proteome</keyword>
<keyword evidence="10" id="KW-0808">Transferase</keyword>
<dbReference type="FunFam" id="3.30.460.10:FF:000001">
    <property type="entry name" value="GTP pyrophosphokinase RelA"/>
    <property type="match status" value="1"/>
</dbReference>
<evidence type="ECO:0000256" key="6">
    <source>
        <dbReference type="SAM" id="MobiDB-lite"/>
    </source>
</evidence>
<dbReference type="Proteomes" id="UP000243807">
    <property type="component" value="Chromosome"/>
</dbReference>
<dbReference type="SMART" id="SM00471">
    <property type="entry name" value="HDc"/>
    <property type="match status" value="1"/>
</dbReference>
<dbReference type="Gene3D" id="3.30.70.260">
    <property type="match status" value="1"/>
</dbReference>
<dbReference type="FunFam" id="1.10.3210.10:FF:000001">
    <property type="entry name" value="GTP pyrophosphokinase RelA"/>
    <property type="match status" value="1"/>
</dbReference>
<keyword evidence="10" id="KW-0418">Kinase</keyword>
<dbReference type="PROSITE" id="PS51671">
    <property type="entry name" value="ACT"/>
    <property type="match status" value="1"/>
</dbReference>
<dbReference type="Gene3D" id="3.30.460.10">
    <property type="entry name" value="Beta Polymerase, domain 2"/>
    <property type="match status" value="1"/>
</dbReference>
<sequence>MAETVAPIMNAPSAPPSGTGAGQRFMISDLCDLLDAYLTPEQVRGVYEAYLFAAESHEGQARQSGEPYIFHPLAVARIMAGMHMDHHSIIAAILHDVMEDTPVSKAQLTEDFGEEVAELVDGVSKLTHLKFETRAEAQAENIRKMMMAMVRDLRVIMVKLADRLHNMRTLGALRVDKRRRIARETLEIYAPIAQRLGMNALRRELEYLGFAALYPARHRVLSAAVERARGRRKELIQKVEQAIVRRLEETGIVARVMGREKNLYSLYRKMRDKRLSFAEVYDVFAIRIVAADIDTCYRVLGVAHNLYKPLANQFKDYIAIPKANGYQSLHTVLFGPHGIPIEVQIRSEEMDRVAESGIAAHWLYKTGDGSPAGAGAQARAREWLRGILEMQQRAGSPLEFLENVKVDLFPDEVYVFTPKGHIMELPRGATPVDFAYAVHSDIGNTCVAAKIDRRLAPLSTPLESGQTVEIITAPGARPNPAWLSFVATAKARAGLRHRLKNLQGDEAIVLGRRLLDKALSATAQSLETTPQPRIDALLEALGMRDFDALLSDIGLGNQLAALVAKRLLDENGERATGDDDPAPGGKPMAIRGSEGMVLTYAKCCHPIPGDPIIGILSAGRGLVIHRDNCRNVAELRGKPDRCMALQWADETSGEFNAAVRVQAANQRGLLAEVASRIADAGSNIDNVSFEERDSVLTTITFVISVRDRVHLARVMRRVRAIPAVNKISRLRG</sequence>
<dbReference type="SMART" id="SM00954">
    <property type="entry name" value="RelA_SpoT"/>
    <property type="match status" value="1"/>
</dbReference>
<dbReference type="Pfam" id="PF19296">
    <property type="entry name" value="RelA_AH_RIS"/>
    <property type="match status" value="1"/>
</dbReference>
<dbReference type="InterPro" id="IPR045600">
    <property type="entry name" value="RelA/SpoT_AH_RIS"/>
</dbReference>
<evidence type="ECO:0000259" key="9">
    <source>
        <dbReference type="PROSITE" id="PS51880"/>
    </source>
</evidence>
<dbReference type="InterPro" id="IPR002912">
    <property type="entry name" value="ACT_dom"/>
</dbReference>
<dbReference type="InterPro" id="IPR006674">
    <property type="entry name" value="HD_domain"/>
</dbReference>
<dbReference type="SUPFAM" id="SSF81301">
    <property type="entry name" value="Nucleotidyltransferase"/>
    <property type="match status" value="1"/>
</dbReference>
<dbReference type="GO" id="GO:0008893">
    <property type="term" value="F:guanosine-3',5'-bis(diphosphate) 3'-diphosphatase activity"/>
    <property type="evidence" value="ECO:0007669"/>
    <property type="project" value="UniProtKB-EC"/>
</dbReference>
<comment type="similarity">
    <text evidence="5">Belongs to the relA/spoT family.</text>
</comment>
<dbReference type="PROSITE" id="PS51831">
    <property type="entry name" value="HD"/>
    <property type="match status" value="1"/>
</dbReference>
<dbReference type="InterPro" id="IPR033655">
    <property type="entry name" value="TGS_RelA/SpoT"/>
</dbReference>
<dbReference type="NCBIfam" id="NF008303">
    <property type="entry name" value="PRK11092.1"/>
    <property type="match status" value="1"/>
</dbReference>
<dbReference type="NCBIfam" id="TIGR00691">
    <property type="entry name" value="spoT_relA"/>
    <property type="match status" value="1"/>
</dbReference>
<dbReference type="KEGG" id="afy:BW247_00320"/>
<protein>
    <recommendedName>
        <fullName evidence="3">guanosine-3',5'-bis(diphosphate) 3'-diphosphatase</fullName>
        <ecNumber evidence="3">3.1.7.2</ecNumber>
    </recommendedName>
</protein>
<dbReference type="InterPro" id="IPR012675">
    <property type="entry name" value="Beta-grasp_dom_sf"/>
</dbReference>
<dbReference type="EC" id="3.1.7.2" evidence="3"/>
<dbReference type="FunFam" id="3.10.20.30:FF:000002">
    <property type="entry name" value="GTP pyrophosphokinase (RelA/SpoT)"/>
    <property type="match status" value="1"/>
</dbReference>
<dbReference type="GO" id="GO:0016301">
    <property type="term" value="F:kinase activity"/>
    <property type="evidence" value="ECO:0007669"/>
    <property type="project" value="UniProtKB-KW"/>
</dbReference>
<evidence type="ECO:0000256" key="2">
    <source>
        <dbReference type="ARBA" id="ARBA00024329"/>
    </source>
</evidence>